<keyword evidence="2" id="KW-0863">Zinc-finger</keyword>
<evidence type="ECO:0000313" key="4">
    <source>
        <dbReference type="EnsemblPlants" id="OPUNC12G17910.1"/>
    </source>
</evidence>
<dbReference type="PANTHER" id="PTHR42647">
    <property type="entry name" value="SBP (S-RIBONUCLEASE BINDING PROTEIN) FAMILY PROTEIN"/>
    <property type="match status" value="1"/>
</dbReference>
<accession>A0A0E0MPX1</accession>
<dbReference type="HOGENOM" id="CLU_1055148_0_0_1"/>
<evidence type="ECO:0008006" key="6">
    <source>
        <dbReference type="Google" id="ProtNLM"/>
    </source>
</evidence>
<evidence type="ECO:0000256" key="2">
    <source>
        <dbReference type="ARBA" id="ARBA00022771"/>
    </source>
</evidence>
<name>A0A0E0MPX1_ORYPU</name>
<dbReference type="Proteomes" id="UP000026962">
    <property type="component" value="Chromosome 12"/>
</dbReference>
<keyword evidence="3" id="KW-0862">Zinc</keyword>
<dbReference type="Gramene" id="OPUNC12G17910.1">
    <property type="protein sequence ID" value="OPUNC12G17910.1"/>
    <property type="gene ID" value="OPUNC12G17910"/>
</dbReference>
<evidence type="ECO:0000313" key="5">
    <source>
        <dbReference type="Proteomes" id="UP000026962"/>
    </source>
</evidence>
<protein>
    <recommendedName>
        <fullName evidence="6">RING-type domain-containing protein</fullName>
    </recommendedName>
</protein>
<evidence type="ECO:0000256" key="3">
    <source>
        <dbReference type="ARBA" id="ARBA00022833"/>
    </source>
</evidence>
<proteinExistence type="predicted"/>
<dbReference type="OMA" id="HGECAVD"/>
<sequence length="256" mass="28338">MAVPRRSETVAGDKDAVESCRWVRNHHHGECAVDLASSCCTYAPPATTATAASSTSRKKRPRVVVADETTTTMFFRSDATTDVDDDDDPASLLRRRRRERWKQGLEAVKTAVAWRLAAKDDEIRRTRREMVERLRCACAVSRTWQDIAMAREGEKAVLRSENAALRVELDHVLRAKPRWHDDAESCCHDDNFTTTGGKEEDEGGGGGDTSTAARCFGCGERACCWHLCAACAAAAWACPACGYANMDDVHVNYYMV</sequence>
<keyword evidence="5" id="KW-1185">Reference proteome</keyword>
<dbReference type="STRING" id="4537.A0A0E0MPX1"/>
<dbReference type="AlphaFoldDB" id="A0A0E0MPX1"/>
<keyword evidence="1" id="KW-0479">Metal-binding</keyword>
<dbReference type="GO" id="GO:0004842">
    <property type="term" value="F:ubiquitin-protein transferase activity"/>
    <property type="evidence" value="ECO:0007669"/>
    <property type="project" value="TreeGrafter"/>
</dbReference>
<dbReference type="PANTHER" id="PTHR42647:SF72">
    <property type="entry name" value="EF-HAND CALCIUM-BINDING DOMAIN-CONTAINING PROTEIN 4A"/>
    <property type="match status" value="1"/>
</dbReference>
<organism evidence="4">
    <name type="scientific">Oryza punctata</name>
    <name type="common">Red rice</name>
    <dbReference type="NCBI Taxonomy" id="4537"/>
    <lineage>
        <taxon>Eukaryota</taxon>
        <taxon>Viridiplantae</taxon>
        <taxon>Streptophyta</taxon>
        <taxon>Embryophyta</taxon>
        <taxon>Tracheophyta</taxon>
        <taxon>Spermatophyta</taxon>
        <taxon>Magnoliopsida</taxon>
        <taxon>Liliopsida</taxon>
        <taxon>Poales</taxon>
        <taxon>Poaceae</taxon>
        <taxon>BOP clade</taxon>
        <taxon>Oryzoideae</taxon>
        <taxon>Oryzeae</taxon>
        <taxon>Oryzinae</taxon>
        <taxon>Oryza</taxon>
    </lineage>
</organism>
<dbReference type="eggNOG" id="KOG1100">
    <property type="taxonomic scope" value="Eukaryota"/>
</dbReference>
<evidence type="ECO:0000256" key="1">
    <source>
        <dbReference type="ARBA" id="ARBA00022723"/>
    </source>
</evidence>
<reference evidence="4" key="2">
    <citation type="submission" date="2018-05" db="EMBL/GenBank/DDBJ databases">
        <title>OpunRS2 (Oryza punctata Reference Sequence Version 2).</title>
        <authorList>
            <person name="Zhang J."/>
            <person name="Kudrna D."/>
            <person name="Lee S."/>
            <person name="Talag J."/>
            <person name="Welchert J."/>
            <person name="Wing R.A."/>
        </authorList>
    </citation>
    <scope>NUCLEOTIDE SEQUENCE [LARGE SCALE GENOMIC DNA]</scope>
</reference>
<dbReference type="EnsemblPlants" id="OPUNC12G17910.1">
    <property type="protein sequence ID" value="OPUNC12G17910.1"/>
    <property type="gene ID" value="OPUNC12G17910"/>
</dbReference>
<reference evidence="4" key="1">
    <citation type="submission" date="2015-04" db="UniProtKB">
        <authorList>
            <consortium name="EnsemblPlants"/>
        </authorList>
    </citation>
    <scope>IDENTIFICATION</scope>
</reference>
<dbReference type="GO" id="GO:0008270">
    <property type="term" value="F:zinc ion binding"/>
    <property type="evidence" value="ECO:0007669"/>
    <property type="project" value="UniProtKB-KW"/>
</dbReference>